<evidence type="ECO:0000313" key="8">
    <source>
        <dbReference type="EMBL" id="PCH12690.1"/>
    </source>
</evidence>
<dbReference type="InterPro" id="IPR001279">
    <property type="entry name" value="Metallo-B-lactamas"/>
</dbReference>
<reference evidence="8 9" key="1">
    <citation type="submission" date="2016-06" db="EMBL/GenBank/DDBJ databases">
        <authorList>
            <person name="Haines A.N."/>
            <person name="Council K.R."/>
        </authorList>
    </citation>
    <scope>NUCLEOTIDE SEQUENCE [LARGE SCALE GENOMIC DNA]</scope>
    <source>
        <strain evidence="8 9">SP158-29</strain>
    </source>
</reference>
<evidence type="ECO:0000256" key="6">
    <source>
        <dbReference type="SAM" id="Phobius"/>
    </source>
</evidence>
<feature type="transmembrane region" description="Helical" evidence="6">
    <location>
        <begin position="379"/>
        <end position="402"/>
    </location>
</feature>
<dbReference type="Proteomes" id="UP000217465">
    <property type="component" value="Unassembled WGS sequence"/>
</dbReference>
<proteinExistence type="predicted"/>
<evidence type="ECO:0000256" key="1">
    <source>
        <dbReference type="ARBA" id="ARBA00004651"/>
    </source>
</evidence>
<feature type="transmembrane region" description="Helical" evidence="6">
    <location>
        <begin position="269"/>
        <end position="288"/>
    </location>
</feature>
<dbReference type="GO" id="GO:0030420">
    <property type="term" value="P:establishment of competence for transformation"/>
    <property type="evidence" value="ECO:0007669"/>
    <property type="project" value="InterPro"/>
</dbReference>
<feature type="transmembrane region" description="Helical" evidence="6">
    <location>
        <begin position="12"/>
        <end position="42"/>
    </location>
</feature>
<keyword evidence="3 6" id="KW-0812">Transmembrane</keyword>
<name>A0A854W8N8_9STRE</name>
<feature type="transmembrane region" description="Helical" evidence="6">
    <location>
        <begin position="48"/>
        <end position="66"/>
    </location>
</feature>
<sequence length="744" mass="86125">MNKYLPIPVAQLALITIMMFYSINCRSHLAVLLFICLLILLINNYGKIVFVKACLVLTFFAFYFLVNSHISAYKFKHQPKVIYHIRLIPDSININGDLLSFEGEENENRYQIFYQLKTKEEFLFYRNCSDYLDIETEIKLEHADGQRNFNGFNYQKHLKNHGIFRIGRLKDIKKMRISKVRNLFEHLVKWRRLAIVTCQQTYPDPMAHYMTGLLFGFLDKSFGQMTDIYSQLGIIHLFALSGMHVGFFFNNFRKVLIKISIPQEYFPGIELLFSIFYAAIIGYSISVLRSLSQRNLSNLKVSKEDNIAFTVFILFVFSPNFLLTVGGVLSLAYAFVISILNNRYHHHKCRQFIFPLSIACAGLPFLTFYFSVYHPISILLTALFSLLFDQLILPLLTVVYFLTPILPLRTLNGIFESMEVVVRWLCEKFGHAWIIGKPNQIQLFLILALLVILYDFWNRKNVRYLLIFLLSLVWFSIAQPFKNEITIVDVGQGDSILIRDIFNKTILIDVGGVHKQQGKMEWQRRHNLSNAEKTLIPYLKSQGINKIDQLLLTHTDTDHVGDMEDVVKSINIKEILVSQGSLTNQEFVDRLYKMKRKVKVIKRGDVLPVMGSQLRVLYPFKKGDGKNNDSIVLYGKLLNKRFLFTGDLEADGEKEILGNYPDLKADILKAGHHGSKGSSIEEFIDQLSPQIALFSAGKNNIYKHPHQETISRFHRRKINTLRTDQNGAIRFKGLFKWTIECVNP</sequence>
<keyword evidence="5 6" id="KW-0472">Membrane</keyword>
<dbReference type="AlphaFoldDB" id="A0A854W8N8"/>
<dbReference type="InterPro" id="IPR004477">
    <property type="entry name" value="ComEC_N"/>
</dbReference>
<dbReference type="Pfam" id="PF03772">
    <property type="entry name" value="Competence"/>
    <property type="match status" value="1"/>
</dbReference>
<keyword evidence="2" id="KW-1003">Cell membrane</keyword>
<comment type="caution">
    <text evidence="8">The sequence shown here is derived from an EMBL/GenBank/DDBJ whole genome shotgun (WGS) entry which is preliminary data.</text>
</comment>
<dbReference type="SMART" id="SM00849">
    <property type="entry name" value="Lactamase_B"/>
    <property type="match status" value="1"/>
</dbReference>
<evidence type="ECO:0000256" key="2">
    <source>
        <dbReference type="ARBA" id="ARBA00022475"/>
    </source>
</evidence>
<dbReference type="InterPro" id="IPR035681">
    <property type="entry name" value="ComA-like_MBL"/>
</dbReference>
<feature type="transmembrane region" description="Helical" evidence="6">
    <location>
        <begin position="228"/>
        <end position="249"/>
    </location>
</feature>
<dbReference type="GO" id="GO:0005886">
    <property type="term" value="C:plasma membrane"/>
    <property type="evidence" value="ECO:0007669"/>
    <property type="project" value="UniProtKB-SubCell"/>
</dbReference>
<evidence type="ECO:0000313" key="9">
    <source>
        <dbReference type="Proteomes" id="UP000217465"/>
    </source>
</evidence>
<feature type="transmembrane region" description="Helical" evidence="6">
    <location>
        <begin position="464"/>
        <end position="481"/>
    </location>
</feature>
<organism evidence="8 9">
    <name type="scientific">Streptococcus parauberis</name>
    <dbReference type="NCBI Taxonomy" id="1348"/>
    <lineage>
        <taxon>Bacteria</taxon>
        <taxon>Bacillati</taxon>
        <taxon>Bacillota</taxon>
        <taxon>Bacilli</taxon>
        <taxon>Lactobacillales</taxon>
        <taxon>Streptococcaceae</taxon>
        <taxon>Streptococcus</taxon>
    </lineage>
</organism>
<evidence type="ECO:0000256" key="5">
    <source>
        <dbReference type="ARBA" id="ARBA00023136"/>
    </source>
</evidence>
<feature type="transmembrane region" description="Helical" evidence="6">
    <location>
        <begin position="352"/>
        <end position="372"/>
    </location>
</feature>
<dbReference type="Gene3D" id="3.60.15.10">
    <property type="entry name" value="Ribonuclease Z/Hydroxyacylglutathione hydrolase-like"/>
    <property type="match status" value="1"/>
</dbReference>
<gene>
    <name evidence="8" type="ORF">A9Y57_01409</name>
</gene>
<protein>
    <submittedName>
        <fullName evidence="8">ComEC family competence protein</fullName>
    </submittedName>
</protein>
<evidence type="ECO:0000256" key="3">
    <source>
        <dbReference type="ARBA" id="ARBA00022692"/>
    </source>
</evidence>
<comment type="subcellular location">
    <subcellularLocation>
        <location evidence="1">Cell membrane</location>
        <topology evidence="1">Multi-pass membrane protein</topology>
    </subcellularLocation>
</comment>
<dbReference type="InterPro" id="IPR052159">
    <property type="entry name" value="Competence_DNA_uptake"/>
</dbReference>
<dbReference type="NCBIfam" id="TIGR00361">
    <property type="entry name" value="ComEC_Rec2"/>
    <property type="match status" value="1"/>
</dbReference>
<dbReference type="Pfam" id="PF00753">
    <property type="entry name" value="Lactamase_B"/>
    <property type="match status" value="1"/>
</dbReference>
<dbReference type="InterPro" id="IPR004797">
    <property type="entry name" value="Competence_ComEC/Rec2"/>
</dbReference>
<evidence type="ECO:0000256" key="4">
    <source>
        <dbReference type="ARBA" id="ARBA00022989"/>
    </source>
</evidence>
<feature type="domain" description="Metallo-beta-lactamase" evidence="7">
    <location>
        <begin position="492"/>
        <end position="698"/>
    </location>
</feature>
<evidence type="ECO:0000259" key="7">
    <source>
        <dbReference type="SMART" id="SM00849"/>
    </source>
</evidence>
<feature type="transmembrane region" description="Helical" evidence="6">
    <location>
        <begin position="309"/>
        <end position="340"/>
    </location>
</feature>
<dbReference type="CDD" id="cd07731">
    <property type="entry name" value="ComA-like_MBL-fold"/>
    <property type="match status" value="1"/>
</dbReference>
<keyword evidence="4 6" id="KW-1133">Transmembrane helix</keyword>
<dbReference type="PANTHER" id="PTHR30619">
    <property type="entry name" value="DNA INTERNALIZATION/COMPETENCE PROTEIN COMEC/REC2"/>
    <property type="match status" value="1"/>
</dbReference>
<feature type="transmembrane region" description="Helical" evidence="6">
    <location>
        <begin position="441"/>
        <end position="457"/>
    </location>
</feature>
<dbReference type="InterPro" id="IPR036866">
    <property type="entry name" value="RibonucZ/Hydroxyglut_hydro"/>
</dbReference>
<accession>A0A854W8N8</accession>
<dbReference type="PANTHER" id="PTHR30619:SF1">
    <property type="entry name" value="RECOMBINATION PROTEIN 2"/>
    <property type="match status" value="1"/>
</dbReference>
<dbReference type="RefSeq" id="WP_257866078.1">
    <property type="nucleotide sequence ID" value="NZ_NSGR01000008.1"/>
</dbReference>
<dbReference type="EMBL" id="NSGR01000008">
    <property type="protein sequence ID" value="PCH12690.1"/>
    <property type="molecule type" value="Genomic_DNA"/>
</dbReference>
<dbReference type="SUPFAM" id="SSF56281">
    <property type="entry name" value="Metallo-hydrolase/oxidoreductase"/>
    <property type="match status" value="1"/>
</dbReference>